<dbReference type="PRINTS" id="PR00081">
    <property type="entry name" value="GDHRDH"/>
</dbReference>
<protein>
    <submittedName>
        <fullName evidence="2">SDR family oxidoreductase</fullName>
    </submittedName>
</protein>
<gene>
    <name evidence="2" type="ORF">GCM10023144_46320</name>
</gene>
<dbReference type="PANTHER" id="PTHR42879">
    <property type="entry name" value="3-OXOACYL-(ACYL-CARRIER-PROTEIN) REDUCTASE"/>
    <property type="match status" value="1"/>
</dbReference>
<dbReference type="Pfam" id="PF13561">
    <property type="entry name" value="adh_short_C2"/>
    <property type="match status" value="1"/>
</dbReference>
<evidence type="ECO:0000256" key="1">
    <source>
        <dbReference type="ARBA" id="ARBA00006484"/>
    </source>
</evidence>
<dbReference type="PANTHER" id="PTHR42879:SF2">
    <property type="entry name" value="3-OXOACYL-[ACYL-CARRIER-PROTEIN] REDUCTASE FABG"/>
    <property type="match status" value="1"/>
</dbReference>
<dbReference type="InterPro" id="IPR050259">
    <property type="entry name" value="SDR"/>
</dbReference>
<comment type="caution">
    <text evidence="2">The sequence shown here is derived from an EMBL/GenBank/DDBJ whole genome shotgun (WGS) entry which is preliminary data.</text>
</comment>
<dbReference type="InterPro" id="IPR036291">
    <property type="entry name" value="NAD(P)-bd_dom_sf"/>
</dbReference>
<dbReference type="InterPro" id="IPR002347">
    <property type="entry name" value="SDR_fam"/>
</dbReference>
<dbReference type="Proteomes" id="UP001501671">
    <property type="component" value="Unassembled WGS sequence"/>
</dbReference>
<name>A0ABP8HRV7_9BURK</name>
<keyword evidence="3" id="KW-1185">Reference proteome</keyword>
<proteinExistence type="inferred from homology"/>
<organism evidence="2 3">
    <name type="scientific">Pigmentiphaga soli</name>
    <dbReference type="NCBI Taxonomy" id="1007095"/>
    <lineage>
        <taxon>Bacteria</taxon>
        <taxon>Pseudomonadati</taxon>
        <taxon>Pseudomonadota</taxon>
        <taxon>Betaproteobacteria</taxon>
        <taxon>Burkholderiales</taxon>
        <taxon>Alcaligenaceae</taxon>
        <taxon>Pigmentiphaga</taxon>
    </lineage>
</organism>
<dbReference type="Gene3D" id="3.40.50.720">
    <property type="entry name" value="NAD(P)-binding Rossmann-like Domain"/>
    <property type="match status" value="1"/>
</dbReference>
<accession>A0ABP8HRV7</accession>
<reference evidence="3" key="1">
    <citation type="journal article" date="2019" name="Int. J. Syst. Evol. Microbiol.">
        <title>The Global Catalogue of Microorganisms (GCM) 10K type strain sequencing project: providing services to taxonomists for standard genome sequencing and annotation.</title>
        <authorList>
            <consortium name="The Broad Institute Genomics Platform"/>
            <consortium name="The Broad Institute Genome Sequencing Center for Infectious Disease"/>
            <person name="Wu L."/>
            <person name="Ma J."/>
        </authorList>
    </citation>
    <scope>NUCLEOTIDE SEQUENCE [LARGE SCALE GENOMIC DNA]</scope>
    <source>
        <strain evidence="3">JCM 17666</strain>
    </source>
</reference>
<sequence length="251" mass="27398">MDLQLKDRTALVTGASMGIGRAAAKALAQEGVRVGIAARRVEALDKLAQEIVEAGGPEPVVLPVDLYEADATQKLAAAAQDRLGQVDILVNSAGGSRPVKWDAPRAAWEEGMTLNYTRIQELTSELLPGMAARNWGRVISLTGTSEPRWPNTAFPAKAALHMWSKSISRDLAKLGVTIHCIQPGRIMSEQIYRLHPTEEDRRAFCEREIPMGRFGEPEELANLIVFLASPRAAYMTGTVIPVDGGMYRFAY</sequence>
<dbReference type="RefSeq" id="WP_345252318.1">
    <property type="nucleotide sequence ID" value="NZ_BAABFO010000038.1"/>
</dbReference>
<dbReference type="EMBL" id="BAABFO010000038">
    <property type="protein sequence ID" value="GAA4343410.1"/>
    <property type="molecule type" value="Genomic_DNA"/>
</dbReference>
<dbReference type="SUPFAM" id="SSF51735">
    <property type="entry name" value="NAD(P)-binding Rossmann-fold domains"/>
    <property type="match status" value="1"/>
</dbReference>
<evidence type="ECO:0000313" key="2">
    <source>
        <dbReference type="EMBL" id="GAA4343410.1"/>
    </source>
</evidence>
<comment type="similarity">
    <text evidence="1">Belongs to the short-chain dehydrogenases/reductases (SDR) family.</text>
</comment>
<evidence type="ECO:0000313" key="3">
    <source>
        <dbReference type="Proteomes" id="UP001501671"/>
    </source>
</evidence>